<dbReference type="SMART" id="SM00267">
    <property type="entry name" value="GGDEF"/>
    <property type="match status" value="1"/>
</dbReference>
<evidence type="ECO:0000313" key="7">
    <source>
        <dbReference type="Proteomes" id="UP000294355"/>
    </source>
</evidence>
<feature type="transmembrane region" description="Helical" evidence="4">
    <location>
        <begin position="154"/>
        <end position="174"/>
    </location>
</feature>
<keyword evidence="4" id="KW-0812">Transmembrane</keyword>
<dbReference type="Pfam" id="PF00990">
    <property type="entry name" value="GGDEF"/>
    <property type="match status" value="1"/>
</dbReference>
<evidence type="ECO:0000313" key="6">
    <source>
        <dbReference type="EMBL" id="VAX43006.1"/>
    </source>
</evidence>
<dbReference type="GO" id="GO:0043709">
    <property type="term" value="P:cell adhesion involved in single-species biofilm formation"/>
    <property type="evidence" value="ECO:0007669"/>
    <property type="project" value="TreeGrafter"/>
</dbReference>
<dbReference type="InterPro" id="IPR050469">
    <property type="entry name" value="Diguanylate_Cyclase"/>
</dbReference>
<feature type="transmembrane region" description="Helical" evidence="4">
    <location>
        <begin position="75"/>
        <end position="95"/>
    </location>
</feature>
<dbReference type="NCBIfam" id="TIGR00254">
    <property type="entry name" value="GGDEF"/>
    <property type="match status" value="1"/>
</dbReference>
<proteinExistence type="predicted"/>
<keyword evidence="6" id="KW-0808">Transferase</keyword>
<dbReference type="GO" id="GO:1902201">
    <property type="term" value="P:negative regulation of bacterial-type flagellum-dependent cell motility"/>
    <property type="evidence" value="ECO:0007669"/>
    <property type="project" value="TreeGrafter"/>
</dbReference>
<evidence type="ECO:0000256" key="1">
    <source>
        <dbReference type="ARBA" id="ARBA00001946"/>
    </source>
</evidence>
<evidence type="ECO:0000256" key="3">
    <source>
        <dbReference type="ARBA" id="ARBA00034247"/>
    </source>
</evidence>
<comment type="cofactor">
    <cofactor evidence="1">
        <name>Mg(2+)</name>
        <dbReference type="ChEBI" id="CHEBI:18420"/>
    </cofactor>
</comment>
<dbReference type="EC" id="2.7.7.65" evidence="2"/>
<keyword evidence="6" id="KW-0548">Nucleotidyltransferase</keyword>
<feature type="transmembrane region" description="Helical" evidence="4">
    <location>
        <begin position="130"/>
        <end position="147"/>
    </location>
</feature>
<keyword evidence="4" id="KW-1133">Transmembrane helix</keyword>
<evidence type="ECO:0000256" key="2">
    <source>
        <dbReference type="ARBA" id="ARBA00012528"/>
    </source>
</evidence>
<dbReference type="Gene3D" id="3.30.70.270">
    <property type="match status" value="1"/>
</dbReference>
<gene>
    <name evidence="6" type="primary">ycdT_1</name>
    <name evidence="6" type="ORF">AC2117_00135</name>
</gene>
<dbReference type="InterPro" id="IPR000160">
    <property type="entry name" value="GGDEF_dom"/>
</dbReference>
<dbReference type="SUPFAM" id="SSF55073">
    <property type="entry name" value="Nucleotide cyclase"/>
    <property type="match status" value="1"/>
</dbReference>
<dbReference type="EMBL" id="LS999521">
    <property type="protein sequence ID" value="VAX43006.1"/>
    <property type="molecule type" value="Genomic_DNA"/>
</dbReference>
<dbReference type="InterPro" id="IPR029787">
    <property type="entry name" value="Nucleotide_cyclase"/>
</dbReference>
<keyword evidence="4" id="KW-0472">Membrane</keyword>
<feature type="transmembrane region" description="Helical" evidence="4">
    <location>
        <begin position="36"/>
        <end position="55"/>
    </location>
</feature>
<protein>
    <recommendedName>
        <fullName evidence="2">diguanylate cyclase</fullName>
        <ecNumber evidence="2">2.7.7.65</ecNumber>
    </recommendedName>
</protein>
<feature type="transmembrane region" description="Helical" evidence="4">
    <location>
        <begin position="194"/>
        <end position="217"/>
    </location>
</feature>
<sequence length="397" mass="45649">MKSRLITRPIHRIKQVIIDFIHHNHIINWTPLQKSALMLTLACAMNFSWILWKAYILITPDIWQWANLPLVESQIRLNLFTLFLLVLLIISCYCYKNYEWAQRIIPFISVQFFALMLCHDGYLIGSISPATMVGYVGTIGVGLVLFDRKIVYSALVPATIILTVCTYLSMRGTLSYAPLFNLIAMQRAQTNPFWLGSMAFFIMPILLACFVLFEILLTQWRQRETYIQRLSQLDPLTNVLNRRSLNTHLESLHQQQFDYAVVLLDIDHFKKINDIYGHHQGDQVLIEIAQCLSKNLRNEDIIGRFGGEEFILLLPHTDIIQAEKIAERCRHALEELPVFSAQNNPIHISASFGISSSAFAQDPYLVIRQADQALYAVKASGRNQVRTFHQIEAINTL</sequence>
<evidence type="ECO:0000259" key="5">
    <source>
        <dbReference type="PROSITE" id="PS50887"/>
    </source>
</evidence>
<dbReference type="FunFam" id="3.30.70.270:FF:000001">
    <property type="entry name" value="Diguanylate cyclase domain protein"/>
    <property type="match status" value="1"/>
</dbReference>
<dbReference type="Proteomes" id="UP000294355">
    <property type="component" value="Chromosome"/>
</dbReference>
<reference evidence="6 7" key="1">
    <citation type="submission" date="2018-08" db="EMBL/GenBank/DDBJ databases">
        <authorList>
            <person name="Gonzaga-Molto A."/>
        </authorList>
    </citation>
    <scope>NUCLEOTIDE SEQUENCE [LARGE SCALE GENOMIC DNA]</scope>
    <source>
        <strain evidence="6">Acinetobacter calcoaceticus str. 2117</strain>
    </source>
</reference>
<dbReference type="GO" id="GO:0052621">
    <property type="term" value="F:diguanylate cyclase activity"/>
    <property type="evidence" value="ECO:0007669"/>
    <property type="project" value="UniProtKB-EC"/>
</dbReference>
<dbReference type="CDD" id="cd01949">
    <property type="entry name" value="GGDEF"/>
    <property type="match status" value="1"/>
</dbReference>
<dbReference type="RefSeq" id="WP_197730963.1">
    <property type="nucleotide sequence ID" value="NZ_JAZEXT010000008.1"/>
</dbReference>
<dbReference type="AlphaFoldDB" id="A0A446ZEX0"/>
<feature type="domain" description="GGDEF" evidence="5">
    <location>
        <begin position="257"/>
        <end position="390"/>
    </location>
</feature>
<evidence type="ECO:0000256" key="4">
    <source>
        <dbReference type="SAM" id="Phobius"/>
    </source>
</evidence>
<comment type="catalytic activity">
    <reaction evidence="3">
        <text>2 GTP = 3',3'-c-di-GMP + 2 diphosphate</text>
        <dbReference type="Rhea" id="RHEA:24898"/>
        <dbReference type="ChEBI" id="CHEBI:33019"/>
        <dbReference type="ChEBI" id="CHEBI:37565"/>
        <dbReference type="ChEBI" id="CHEBI:58805"/>
        <dbReference type="EC" id="2.7.7.65"/>
    </reaction>
</comment>
<name>A0A446ZEX0_ACICA</name>
<dbReference type="PROSITE" id="PS50887">
    <property type="entry name" value="GGDEF"/>
    <property type="match status" value="1"/>
</dbReference>
<feature type="transmembrane region" description="Helical" evidence="4">
    <location>
        <begin position="104"/>
        <end position="124"/>
    </location>
</feature>
<dbReference type="PANTHER" id="PTHR45138:SF9">
    <property type="entry name" value="DIGUANYLATE CYCLASE DGCM-RELATED"/>
    <property type="match status" value="1"/>
</dbReference>
<dbReference type="GO" id="GO:0005886">
    <property type="term" value="C:plasma membrane"/>
    <property type="evidence" value="ECO:0007669"/>
    <property type="project" value="TreeGrafter"/>
</dbReference>
<dbReference type="PANTHER" id="PTHR45138">
    <property type="entry name" value="REGULATORY COMPONENTS OF SENSORY TRANSDUCTION SYSTEM"/>
    <property type="match status" value="1"/>
</dbReference>
<dbReference type="InterPro" id="IPR043128">
    <property type="entry name" value="Rev_trsase/Diguanyl_cyclase"/>
</dbReference>
<organism evidence="6 7">
    <name type="scientific">Acinetobacter calcoaceticus</name>
    <dbReference type="NCBI Taxonomy" id="471"/>
    <lineage>
        <taxon>Bacteria</taxon>
        <taxon>Pseudomonadati</taxon>
        <taxon>Pseudomonadota</taxon>
        <taxon>Gammaproteobacteria</taxon>
        <taxon>Moraxellales</taxon>
        <taxon>Moraxellaceae</taxon>
        <taxon>Acinetobacter</taxon>
        <taxon>Acinetobacter calcoaceticus/baumannii complex</taxon>
    </lineage>
</organism>
<accession>A0A446ZEX0</accession>